<name>A0ABT9D077_9MOLU</name>
<dbReference type="Proteomes" id="UP001170667">
    <property type="component" value="Unassembled WGS sequence"/>
</dbReference>
<evidence type="ECO:0000256" key="1">
    <source>
        <dbReference type="SAM" id="MobiDB-lite"/>
    </source>
</evidence>
<sequence length="155" mass="17088">MLGNIAGNVADKGLLNKLGDYIDKKINQYYDGQSQSAKPLEYVTTSDNSKSLGQGQLKVGHAETDNSKSLGQGQLKVGHAETDNSKSLGQGQLKVGHAETDNSKSLGQGQFNRNRVVFNSQKSPRRSKNKKTRYISNQNQNLDSVEYKEKTEKKL</sequence>
<proteinExistence type="predicted"/>
<gene>
    <name evidence="2" type="ORF">OC710_00900</name>
</gene>
<comment type="caution">
    <text evidence="2">The sequence shown here is derived from an EMBL/GenBank/DDBJ whole genome shotgun (WGS) entry which is preliminary data.</text>
</comment>
<dbReference type="EMBL" id="JAOSIS010000006">
    <property type="protein sequence ID" value="MDO8052579.1"/>
    <property type="molecule type" value="Genomic_DNA"/>
</dbReference>
<accession>A0ABT9D077</accession>
<protein>
    <submittedName>
        <fullName evidence="2">Uncharacterized protein</fullName>
    </submittedName>
</protein>
<feature type="compositionally biased region" description="Polar residues" evidence="1">
    <location>
        <begin position="134"/>
        <end position="143"/>
    </location>
</feature>
<feature type="region of interest" description="Disordered" evidence="1">
    <location>
        <begin position="33"/>
        <end position="155"/>
    </location>
</feature>
<feature type="compositionally biased region" description="Basic and acidic residues" evidence="1">
    <location>
        <begin position="145"/>
        <end position="155"/>
    </location>
</feature>
<dbReference type="RefSeq" id="WP_304513455.1">
    <property type="nucleotide sequence ID" value="NZ_JAOSIS010000006.1"/>
</dbReference>
<reference evidence="2 3" key="1">
    <citation type="journal article" date="2023" name="Int. J. Syst. Evol. Microbiol.">
        <title>The observation of taxonomic boundaries for the 16SrII and 16SrXXV phytoplasmas using genome-based delimitation.</title>
        <authorList>
            <person name="Rodrigues Jardim B."/>
            <person name="Tran-Nguyen L.T.T."/>
            <person name="Gambley C."/>
            <person name="Al-Sadi A.M."/>
            <person name="Al-Subhi A.M."/>
            <person name="Foissac X."/>
            <person name="Salar P."/>
            <person name="Cai H."/>
            <person name="Yang J.Y."/>
            <person name="Davis R."/>
            <person name="Jones L."/>
            <person name="Rodoni B."/>
            <person name="Constable F.E."/>
        </authorList>
    </citation>
    <scope>NUCLEOTIDE SEQUENCE [LARGE SCALE GENOMIC DNA]</scope>
    <source>
        <strain evidence="2">BAWM-TWN</strain>
    </source>
</reference>
<evidence type="ECO:0000313" key="2">
    <source>
        <dbReference type="EMBL" id="MDO8052579.1"/>
    </source>
</evidence>
<feature type="compositionally biased region" description="Basic residues" evidence="1">
    <location>
        <begin position="123"/>
        <end position="133"/>
    </location>
</feature>
<evidence type="ECO:0000313" key="3">
    <source>
        <dbReference type="Proteomes" id="UP001170667"/>
    </source>
</evidence>
<organism evidence="2 3">
    <name type="scientific">'Vigna radiata' phytoplasma</name>
    <dbReference type="NCBI Taxonomy" id="1177238"/>
    <lineage>
        <taxon>Bacteria</taxon>
        <taxon>Bacillati</taxon>
        <taxon>Mycoplasmatota</taxon>
        <taxon>Mollicutes</taxon>
        <taxon>Acholeplasmatales</taxon>
        <taxon>Acholeplasmataceae</taxon>
        <taxon>Candidatus Phytoplasma</taxon>
        <taxon>16SrIX (Pigeon pea witches'-broom group)</taxon>
    </lineage>
</organism>
<keyword evidence="3" id="KW-1185">Reference proteome</keyword>
<feature type="compositionally biased region" description="Polar residues" evidence="1">
    <location>
        <begin position="103"/>
        <end position="122"/>
    </location>
</feature>
<feature type="compositionally biased region" description="Polar residues" evidence="1">
    <location>
        <begin position="33"/>
        <end position="54"/>
    </location>
</feature>